<dbReference type="InterPro" id="IPR009057">
    <property type="entry name" value="Homeodomain-like_sf"/>
</dbReference>
<gene>
    <name evidence="6" type="ORF">D3P09_08390</name>
</gene>
<dbReference type="PROSITE" id="PS50977">
    <property type="entry name" value="HTH_TETR_2"/>
    <property type="match status" value="1"/>
</dbReference>
<dbReference type="AlphaFoldDB" id="A0A3A6PD66"/>
<dbReference type="GO" id="GO:0000976">
    <property type="term" value="F:transcription cis-regulatory region binding"/>
    <property type="evidence" value="ECO:0007669"/>
    <property type="project" value="TreeGrafter"/>
</dbReference>
<dbReference type="Gene3D" id="1.10.10.60">
    <property type="entry name" value="Homeodomain-like"/>
    <property type="match status" value="1"/>
</dbReference>
<dbReference type="InterPro" id="IPR036271">
    <property type="entry name" value="Tet_transcr_reg_TetR-rel_C_sf"/>
</dbReference>
<dbReference type="OrthoDB" id="2373640at2"/>
<dbReference type="SUPFAM" id="SSF46689">
    <property type="entry name" value="Homeodomain-like"/>
    <property type="match status" value="1"/>
</dbReference>
<keyword evidence="1" id="KW-0805">Transcription regulation</keyword>
<organism evidence="6 7">
    <name type="scientific">Paenibacillus pinisoli</name>
    <dbReference type="NCBI Taxonomy" id="1276110"/>
    <lineage>
        <taxon>Bacteria</taxon>
        <taxon>Bacillati</taxon>
        <taxon>Bacillota</taxon>
        <taxon>Bacilli</taxon>
        <taxon>Bacillales</taxon>
        <taxon>Paenibacillaceae</taxon>
        <taxon>Paenibacillus</taxon>
    </lineage>
</organism>
<dbReference type="Proteomes" id="UP000267798">
    <property type="component" value="Unassembled WGS sequence"/>
</dbReference>
<keyword evidence="2 4" id="KW-0238">DNA-binding</keyword>
<name>A0A3A6PD66_9BACL</name>
<keyword evidence="7" id="KW-1185">Reference proteome</keyword>
<dbReference type="FunFam" id="1.10.10.60:FF:000141">
    <property type="entry name" value="TetR family transcriptional regulator"/>
    <property type="match status" value="1"/>
</dbReference>
<dbReference type="Pfam" id="PF17932">
    <property type="entry name" value="TetR_C_24"/>
    <property type="match status" value="1"/>
</dbReference>
<dbReference type="Pfam" id="PF00440">
    <property type="entry name" value="TetR_N"/>
    <property type="match status" value="1"/>
</dbReference>
<keyword evidence="3" id="KW-0804">Transcription</keyword>
<feature type="DNA-binding region" description="H-T-H motif" evidence="4">
    <location>
        <begin position="36"/>
        <end position="55"/>
    </location>
</feature>
<protein>
    <submittedName>
        <fullName evidence="6">TetR/AcrR family transcriptional regulator</fullName>
    </submittedName>
</protein>
<accession>A0A3A6PD66</accession>
<evidence type="ECO:0000256" key="4">
    <source>
        <dbReference type="PROSITE-ProRule" id="PRU00335"/>
    </source>
</evidence>
<sequence length="210" mass="23527">MPRNPERDRWHREEKRQRIVDAAREIFTLRGVTATKMSDIAAAAGLSHGNVYNYFGSKEELLHTMVLQGQDVYSGLLSRMQNQPGSALEKLEWLIEQFLLSSNASTTYWIVLQAQATDVLSTEARNEITAIVHANREVIIAIIEEGQREGSIAQWDSTELATVFLTAYHNMALWPIRGFGQPQPSVTGLILKLLRPYPNQEGNGPLGRPG</sequence>
<reference evidence="6 7" key="1">
    <citation type="submission" date="2018-09" db="EMBL/GenBank/DDBJ databases">
        <title>Paenibacillus aracenensis nov. sp. isolated from a cave in southern Spain.</title>
        <authorList>
            <person name="Jurado V."/>
            <person name="Gutierrez-Patricio S."/>
            <person name="Gonzalez-Pimentel J.L."/>
            <person name="Miller A.Z."/>
            <person name="Laiz L."/>
            <person name="Saiz-Jimenez C."/>
        </authorList>
    </citation>
    <scope>NUCLEOTIDE SEQUENCE [LARGE SCALE GENOMIC DNA]</scope>
    <source>
        <strain evidence="6 7">JCM 19203</strain>
    </source>
</reference>
<dbReference type="GO" id="GO:0045892">
    <property type="term" value="P:negative regulation of DNA-templated transcription"/>
    <property type="evidence" value="ECO:0007669"/>
    <property type="project" value="UniProtKB-ARBA"/>
</dbReference>
<dbReference type="InterPro" id="IPR001647">
    <property type="entry name" value="HTH_TetR"/>
</dbReference>
<dbReference type="InterPro" id="IPR050109">
    <property type="entry name" value="HTH-type_TetR-like_transc_reg"/>
</dbReference>
<feature type="domain" description="HTH tetR-type" evidence="5">
    <location>
        <begin position="13"/>
        <end position="73"/>
    </location>
</feature>
<evidence type="ECO:0000313" key="6">
    <source>
        <dbReference type="EMBL" id="RJX39442.1"/>
    </source>
</evidence>
<dbReference type="PRINTS" id="PR00455">
    <property type="entry name" value="HTHTETR"/>
</dbReference>
<dbReference type="RefSeq" id="WP_120108916.1">
    <property type="nucleotide sequence ID" value="NZ_QXQB01000002.1"/>
</dbReference>
<dbReference type="PANTHER" id="PTHR30055">
    <property type="entry name" value="HTH-TYPE TRANSCRIPTIONAL REGULATOR RUTR"/>
    <property type="match status" value="1"/>
</dbReference>
<dbReference type="PANTHER" id="PTHR30055:SF234">
    <property type="entry name" value="HTH-TYPE TRANSCRIPTIONAL REGULATOR BETI"/>
    <property type="match status" value="1"/>
</dbReference>
<evidence type="ECO:0000313" key="7">
    <source>
        <dbReference type="Proteomes" id="UP000267798"/>
    </source>
</evidence>
<dbReference type="GO" id="GO:0003700">
    <property type="term" value="F:DNA-binding transcription factor activity"/>
    <property type="evidence" value="ECO:0007669"/>
    <property type="project" value="TreeGrafter"/>
</dbReference>
<dbReference type="Gene3D" id="1.10.357.10">
    <property type="entry name" value="Tetracycline Repressor, domain 2"/>
    <property type="match status" value="1"/>
</dbReference>
<evidence type="ECO:0000259" key="5">
    <source>
        <dbReference type="PROSITE" id="PS50977"/>
    </source>
</evidence>
<dbReference type="InterPro" id="IPR041490">
    <property type="entry name" value="KstR2_TetR_C"/>
</dbReference>
<dbReference type="EMBL" id="QXQB01000002">
    <property type="protein sequence ID" value="RJX39442.1"/>
    <property type="molecule type" value="Genomic_DNA"/>
</dbReference>
<evidence type="ECO:0000256" key="1">
    <source>
        <dbReference type="ARBA" id="ARBA00023015"/>
    </source>
</evidence>
<proteinExistence type="predicted"/>
<dbReference type="SUPFAM" id="SSF48498">
    <property type="entry name" value="Tetracyclin repressor-like, C-terminal domain"/>
    <property type="match status" value="1"/>
</dbReference>
<comment type="caution">
    <text evidence="6">The sequence shown here is derived from an EMBL/GenBank/DDBJ whole genome shotgun (WGS) entry which is preliminary data.</text>
</comment>
<evidence type="ECO:0000256" key="2">
    <source>
        <dbReference type="ARBA" id="ARBA00023125"/>
    </source>
</evidence>
<evidence type="ECO:0000256" key="3">
    <source>
        <dbReference type="ARBA" id="ARBA00023163"/>
    </source>
</evidence>